<protein>
    <submittedName>
        <fullName evidence="1">3919_t:CDS:1</fullName>
    </submittedName>
</protein>
<keyword evidence="2" id="KW-1185">Reference proteome</keyword>
<evidence type="ECO:0000313" key="2">
    <source>
        <dbReference type="Proteomes" id="UP000789366"/>
    </source>
</evidence>
<comment type="caution">
    <text evidence="1">The sequence shown here is derived from an EMBL/GenBank/DDBJ whole genome shotgun (WGS) entry which is preliminary data.</text>
</comment>
<proteinExistence type="predicted"/>
<sequence>MTCRKNYIRGRACTNCKKKKHKCDNEGTQCRYCKKRNLDCVRVVWGKRGRKQKQSRKPNESTFHINDSPAIHSDNKISEQPLPKITHPLSPNNLDEFIDINGYNILPFYFDCYYEEQLAYEQM</sequence>
<gene>
    <name evidence="1" type="ORF">SPELUC_LOCUS8735</name>
</gene>
<dbReference type="Proteomes" id="UP000789366">
    <property type="component" value="Unassembled WGS sequence"/>
</dbReference>
<reference evidence="1" key="1">
    <citation type="submission" date="2021-06" db="EMBL/GenBank/DDBJ databases">
        <authorList>
            <person name="Kallberg Y."/>
            <person name="Tangrot J."/>
            <person name="Rosling A."/>
        </authorList>
    </citation>
    <scope>NUCLEOTIDE SEQUENCE</scope>
    <source>
        <strain evidence="1">28 12/20/2015</strain>
    </source>
</reference>
<accession>A0ACA9NBA5</accession>
<organism evidence="1 2">
    <name type="scientific">Cetraspora pellucida</name>
    <dbReference type="NCBI Taxonomy" id="1433469"/>
    <lineage>
        <taxon>Eukaryota</taxon>
        <taxon>Fungi</taxon>
        <taxon>Fungi incertae sedis</taxon>
        <taxon>Mucoromycota</taxon>
        <taxon>Glomeromycotina</taxon>
        <taxon>Glomeromycetes</taxon>
        <taxon>Diversisporales</taxon>
        <taxon>Gigasporaceae</taxon>
        <taxon>Cetraspora</taxon>
    </lineage>
</organism>
<name>A0ACA9NBA5_9GLOM</name>
<dbReference type="EMBL" id="CAJVPW010013519">
    <property type="protein sequence ID" value="CAG8645742.1"/>
    <property type="molecule type" value="Genomic_DNA"/>
</dbReference>
<evidence type="ECO:0000313" key="1">
    <source>
        <dbReference type="EMBL" id="CAG8645742.1"/>
    </source>
</evidence>
<feature type="non-terminal residue" evidence="1">
    <location>
        <position position="123"/>
    </location>
</feature>